<feature type="compositionally biased region" description="Basic residues" evidence="1">
    <location>
        <begin position="9"/>
        <end position="20"/>
    </location>
</feature>
<feature type="region of interest" description="Disordered" evidence="1">
    <location>
        <begin position="222"/>
        <end position="241"/>
    </location>
</feature>
<dbReference type="EMBL" id="VSWD01000011">
    <property type="protein sequence ID" value="KAK3087131.1"/>
    <property type="molecule type" value="Genomic_DNA"/>
</dbReference>
<reference evidence="2" key="1">
    <citation type="submission" date="2019-08" db="EMBL/GenBank/DDBJ databases">
        <title>The improved chromosome-level genome for the pearl oyster Pinctada fucata martensii using PacBio sequencing and Hi-C.</title>
        <authorList>
            <person name="Zheng Z."/>
        </authorList>
    </citation>
    <scope>NUCLEOTIDE SEQUENCE</scope>
    <source>
        <strain evidence="2">ZZ-2019</strain>
        <tissue evidence="2">Adductor muscle</tissue>
    </source>
</reference>
<feature type="region of interest" description="Disordered" evidence="1">
    <location>
        <begin position="279"/>
        <end position="314"/>
    </location>
</feature>
<gene>
    <name evidence="2" type="ORF">FSP39_002081</name>
</gene>
<evidence type="ECO:0000313" key="3">
    <source>
        <dbReference type="Proteomes" id="UP001186944"/>
    </source>
</evidence>
<comment type="caution">
    <text evidence="2">The sequence shown here is derived from an EMBL/GenBank/DDBJ whole genome shotgun (WGS) entry which is preliminary data.</text>
</comment>
<feature type="compositionally biased region" description="Basic and acidic residues" evidence="1">
    <location>
        <begin position="224"/>
        <end position="241"/>
    </location>
</feature>
<feature type="compositionally biased region" description="Basic and acidic residues" evidence="1">
    <location>
        <begin position="22"/>
        <end position="34"/>
    </location>
</feature>
<feature type="compositionally biased region" description="Polar residues" evidence="1">
    <location>
        <begin position="196"/>
        <end position="210"/>
    </location>
</feature>
<accession>A0AA89BQ64</accession>
<feature type="compositionally biased region" description="Basic and acidic residues" evidence="1">
    <location>
        <begin position="180"/>
        <end position="195"/>
    </location>
</feature>
<organism evidence="2 3">
    <name type="scientific">Pinctada imbricata</name>
    <name type="common">Atlantic pearl-oyster</name>
    <name type="synonym">Pinctada martensii</name>
    <dbReference type="NCBI Taxonomy" id="66713"/>
    <lineage>
        <taxon>Eukaryota</taxon>
        <taxon>Metazoa</taxon>
        <taxon>Spiralia</taxon>
        <taxon>Lophotrochozoa</taxon>
        <taxon>Mollusca</taxon>
        <taxon>Bivalvia</taxon>
        <taxon>Autobranchia</taxon>
        <taxon>Pteriomorphia</taxon>
        <taxon>Pterioida</taxon>
        <taxon>Pterioidea</taxon>
        <taxon>Pteriidae</taxon>
        <taxon>Pinctada</taxon>
    </lineage>
</organism>
<feature type="region of interest" description="Disordered" evidence="1">
    <location>
        <begin position="155"/>
        <end position="215"/>
    </location>
</feature>
<evidence type="ECO:0000313" key="2">
    <source>
        <dbReference type="EMBL" id="KAK3087131.1"/>
    </source>
</evidence>
<dbReference type="Proteomes" id="UP001186944">
    <property type="component" value="Unassembled WGS sequence"/>
</dbReference>
<protein>
    <submittedName>
        <fullName evidence="2">Uncharacterized protein</fullName>
    </submittedName>
</protein>
<keyword evidence="3" id="KW-1185">Reference proteome</keyword>
<name>A0AA89BQ64_PINIB</name>
<sequence>MIRKDKVQKQTKVKPKRNRKFQYGDHIPRSEYDDGVLRNNHRATNRLTHEMQIYEKAHRVIMKDIGKESQLLRARMSTTLLVSPRFDFGESPSPLSSYRMTNPFAVSSGTPFIRMDSRSNARLKPLMYSSLSASKEKLAPIAVAGRRRPIKQSVANDATNKEFGNPVNKSDQSCNTKSKPKVECEEKRSTSKADSRTGSVMKNAGKTTVRSDSEMSIIAMVTESNKDGRNSKHDGRSSKLSEIRVPSRFSSKGSTGTSFIDILKEVEEKKAREQRVKLQALSLDTHHRPKTPKPRSNYDDENEDEVFDENSQEKTGLLKATPNATYVNVPT</sequence>
<evidence type="ECO:0000256" key="1">
    <source>
        <dbReference type="SAM" id="MobiDB-lite"/>
    </source>
</evidence>
<dbReference type="AlphaFoldDB" id="A0AA89BQ64"/>
<feature type="compositionally biased region" description="Polar residues" evidence="1">
    <location>
        <begin position="167"/>
        <end position="177"/>
    </location>
</feature>
<feature type="compositionally biased region" description="Acidic residues" evidence="1">
    <location>
        <begin position="299"/>
        <end position="310"/>
    </location>
</feature>
<proteinExistence type="predicted"/>
<feature type="region of interest" description="Disordered" evidence="1">
    <location>
        <begin position="1"/>
        <end position="34"/>
    </location>
</feature>